<accession>A0A1M6P8M8</accession>
<evidence type="ECO:0000313" key="2">
    <source>
        <dbReference type="Proteomes" id="UP000189935"/>
    </source>
</evidence>
<sequence length="103" mass="11279">MLLGGALSAQADNDVYNNITRHPRSDDALQADTSYCSQMLGAPQSGTPTSREYKRCMLSRGWRFGHTVRDHSRDGMYPDPDNPGLMCKDFTIGGITGSSCSNF</sequence>
<organism evidence="1 2">
    <name type="scientific">Bradyrhizobium lablabi</name>
    <dbReference type="NCBI Taxonomy" id="722472"/>
    <lineage>
        <taxon>Bacteria</taxon>
        <taxon>Pseudomonadati</taxon>
        <taxon>Pseudomonadota</taxon>
        <taxon>Alphaproteobacteria</taxon>
        <taxon>Hyphomicrobiales</taxon>
        <taxon>Nitrobacteraceae</taxon>
        <taxon>Bradyrhizobium</taxon>
    </lineage>
</organism>
<name>A0A1M6P8M8_9BRAD</name>
<dbReference type="RefSeq" id="WP_079538209.1">
    <property type="nucleotide sequence ID" value="NZ_LT670844.1"/>
</dbReference>
<protein>
    <submittedName>
        <fullName evidence="1">Uncharacterized protein</fullName>
    </submittedName>
</protein>
<reference evidence="1 2" key="1">
    <citation type="submission" date="2016-11" db="EMBL/GenBank/DDBJ databases">
        <authorList>
            <person name="Jaros S."/>
            <person name="Januszkiewicz K."/>
            <person name="Wedrychowicz H."/>
        </authorList>
    </citation>
    <scope>NUCLEOTIDE SEQUENCE [LARGE SCALE GENOMIC DNA]</scope>
    <source>
        <strain evidence="1 2">GAS499</strain>
    </source>
</reference>
<dbReference type="EMBL" id="LT670844">
    <property type="protein sequence ID" value="SHK04298.1"/>
    <property type="molecule type" value="Genomic_DNA"/>
</dbReference>
<gene>
    <name evidence="1" type="ORF">SAMN05444159_2260</name>
</gene>
<dbReference type="AlphaFoldDB" id="A0A1M6P8M8"/>
<dbReference type="Proteomes" id="UP000189935">
    <property type="component" value="Chromosome I"/>
</dbReference>
<proteinExistence type="predicted"/>
<evidence type="ECO:0000313" key="1">
    <source>
        <dbReference type="EMBL" id="SHK04298.1"/>
    </source>
</evidence>
<dbReference type="OrthoDB" id="8238954at2"/>